<sequence>MRNAGMNSPEPIVPSLPFASLLGTKGALRIRPHVTTQRPHVVLRRVKRIEVKPGKEILFAVETEDARFKDQALILQASLSDAEDAAPEEEDDVPVALPPKLRRPWNKPAEQDAPASREPPASYESASVQTETVTCDAAQDQEERQQSRERSLSAMDVDSEDEISSQQQQKRNGSIPGLTSSSASLRPSPSPITSPVEEDTMIVTSIDHPSLHVTHARRVQRGQRLAQRIFERTQVAVTSTSSSCISSTFIACTTIAADASTSATTNTSTRDSPDPAAADLDVTATASVTATAFSSSVAVCTVATNASLDVADTSGTAYMAPTTTDFSATPTAFLSAASTNQSSAASTANLSATFTAYLERF</sequence>
<feature type="compositionally biased region" description="Polar residues" evidence="1">
    <location>
        <begin position="124"/>
        <end position="133"/>
    </location>
</feature>
<evidence type="ECO:0000313" key="3">
    <source>
        <dbReference type="Proteomes" id="UP000320762"/>
    </source>
</evidence>
<reference evidence="2 3" key="1">
    <citation type="journal article" date="2019" name="New Phytol.">
        <title>Comparative genomics reveals unique wood-decay strategies and fruiting body development in the Schizophyllaceae.</title>
        <authorList>
            <person name="Almasi E."/>
            <person name="Sahu N."/>
            <person name="Krizsan K."/>
            <person name="Balint B."/>
            <person name="Kovacs G.M."/>
            <person name="Kiss B."/>
            <person name="Cseklye J."/>
            <person name="Drula E."/>
            <person name="Henrissat B."/>
            <person name="Nagy I."/>
            <person name="Chovatia M."/>
            <person name="Adam C."/>
            <person name="LaButti K."/>
            <person name="Lipzen A."/>
            <person name="Riley R."/>
            <person name="Grigoriev I.V."/>
            <person name="Nagy L.G."/>
        </authorList>
    </citation>
    <scope>NUCLEOTIDE SEQUENCE [LARGE SCALE GENOMIC DNA]</scope>
    <source>
        <strain evidence="2 3">NL-1724</strain>
    </source>
</reference>
<dbReference type="Proteomes" id="UP000320762">
    <property type="component" value="Unassembled WGS sequence"/>
</dbReference>
<accession>A0A550C4Y8</accession>
<feature type="region of interest" description="Disordered" evidence="1">
    <location>
        <begin position="80"/>
        <end position="196"/>
    </location>
</feature>
<proteinExistence type="predicted"/>
<gene>
    <name evidence="2" type="ORF">BD626DRAFT_572257</name>
</gene>
<dbReference type="AlphaFoldDB" id="A0A550C4Y8"/>
<feature type="compositionally biased region" description="Acidic residues" evidence="1">
    <location>
        <begin position="81"/>
        <end position="93"/>
    </location>
</feature>
<dbReference type="OrthoDB" id="3236053at2759"/>
<dbReference type="STRING" id="97359.A0A550C4Y8"/>
<feature type="compositionally biased region" description="Basic and acidic residues" evidence="1">
    <location>
        <begin position="141"/>
        <end position="151"/>
    </location>
</feature>
<evidence type="ECO:0000256" key="1">
    <source>
        <dbReference type="SAM" id="MobiDB-lite"/>
    </source>
</evidence>
<comment type="caution">
    <text evidence="2">The sequence shown here is derived from an EMBL/GenBank/DDBJ whole genome shotgun (WGS) entry which is preliminary data.</text>
</comment>
<protein>
    <submittedName>
        <fullName evidence="2">Uncharacterized protein</fullName>
    </submittedName>
</protein>
<name>A0A550C4Y8_9AGAR</name>
<evidence type="ECO:0000313" key="2">
    <source>
        <dbReference type="EMBL" id="TRM59852.1"/>
    </source>
</evidence>
<keyword evidence="3" id="KW-1185">Reference proteome</keyword>
<organism evidence="2 3">
    <name type="scientific">Schizophyllum amplum</name>
    <dbReference type="NCBI Taxonomy" id="97359"/>
    <lineage>
        <taxon>Eukaryota</taxon>
        <taxon>Fungi</taxon>
        <taxon>Dikarya</taxon>
        <taxon>Basidiomycota</taxon>
        <taxon>Agaricomycotina</taxon>
        <taxon>Agaricomycetes</taxon>
        <taxon>Agaricomycetidae</taxon>
        <taxon>Agaricales</taxon>
        <taxon>Schizophyllaceae</taxon>
        <taxon>Schizophyllum</taxon>
    </lineage>
</organism>
<dbReference type="EMBL" id="VDMD01000025">
    <property type="protein sequence ID" value="TRM59852.1"/>
    <property type="molecule type" value="Genomic_DNA"/>
</dbReference>